<dbReference type="Proteomes" id="UP000548632">
    <property type="component" value="Unassembled WGS sequence"/>
</dbReference>
<dbReference type="InterPro" id="IPR027417">
    <property type="entry name" value="P-loop_NTPase"/>
</dbReference>
<dbReference type="SUPFAM" id="SSF52980">
    <property type="entry name" value="Restriction endonuclease-like"/>
    <property type="match status" value="1"/>
</dbReference>
<dbReference type="EMBL" id="JABVCQ010000002">
    <property type="protein sequence ID" value="MBB1124867.1"/>
    <property type="molecule type" value="Genomic_DNA"/>
</dbReference>
<dbReference type="Pfam" id="PF13087">
    <property type="entry name" value="AAA_12"/>
    <property type="match status" value="1"/>
</dbReference>
<protein>
    <submittedName>
        <fullName evidence="2">DUF4011 domain-containing protein</fullName>
    </submittedName>
</protein>
<dbReference type="SUPFAM" id="SSF52540">
    <property type="entry name" value="P-loop containing nucleoside triphosphate hydrolases"/>
    <property type="match status" value="1"/>
</dbReference>
<dbReference type="InterPro" id="IPR041679">
    <property type="entry name" value="DNA2/NAM7-like_C"/>
</dbReference>
<feature type="domain" description="RAP" evidence="1">
    <location>
        <begin position="1641"/>
        <end position="1695"/>
    </location>
</feature>
<dbReference type="FunFam" id="3.40.960.10:FF:000002">
    <property type="entry name" value="DNA helicase related protein"/>
    <property type="match status" value="1"/>
</dbReference>
<sequence>MTNHHAARADKALETLRLRLLDLTARNRLINFRHKKNTSLRLISVPPDQLLETLLTETELRFAAVPEPTETELIAAGYRGINSATQQIKLLRDPPTAAEWAQYLGRETNDEMPLPTAVKSNKTPAPDHKTLHTLLFPAELETQLRKLTQLAESAIQEMGANILYLALGFLAWHEGGHEDNLRLAPLFLIPVRLHKGRLNTKTQVYEYTLSYSGEDLIPNLSLREKLRTDFAMALPDLDENTTPEAYFAAVQVLIQSQPRWQLRRQLALALLNFNKLLMYLDLDPSRWPTDANLLNHPLVAQFLSVYQPHSNTAAAPIEQCGFNEEYAIDEIGAIHTHYPLIEDADSSQHSALIDAIKGKNLVIEGPPGTGKSQTITNLIAAALAQGKKVLFVAEKLAALEVVWRRLDRAGLGEFCLELHSHKSQKHKLLTEIGERLQQHGQYRSPSELTLEISRYEAHVTALKNYALTINQSWQESGKTVHEILMAATRYRELLGMNPAAFHPAGYTPNQYTATIHRRNQEQVTAYSKVYQGIAAQLNQPGNLRTHPWYGVCNSELQLFDNEQVWAALNEWQLALRNLNHQRNELADLFGTTPNEVANTLGDAEQLKVIPALHGDELLSCLPKLRGAALMQAQAACDQLVQIAAQSAQFPTNLVSELVRNPPLVDGIARASAHLTQRVGREVRFEQLLLAGQRLAALPAHLTQFDEPRHQVAAALGEAGAHLTVSIAGLHELQTLLSVTAALPTALWKWRNPLFDNEELDELLPQLRHELAALQAIHAHVERVLAVEALPDAAAAQRLAGRLAAGGAWRWFKSDWRAARRELLSYAASPHATYPQLLDSLAQLTAFNRKLRQLDQHPQYRAALGEQVRGLATDLTALETLRAWYRRVRQEYGIGFGGRVALGEAVLQLPAQVAAALRSLDERGLAQQVSTILAELRILQTIFAPAPELRDHHAPLIGDAGVIALLLRTLKAALNGCAALLPNGLKTALTIGELAAQVEQLVALREALAQWQQADVERQLFDGQVNLVNGDAPDFVAALSQVTHTCALAEWLAGLPQPALREYLYRDAAAAFAYLSAKTTSWQQTLAERVRTHAAFAALVTLDDEAWLAPPADCQFDLLLARNEHALAQREWLQNWIYYLRQQVQLNALGFGQLTAAVANGDLPSNQIENAYYAGVFDYLARAIFREMPQLEQFSGLAQTALQDEFRRCDQQLKSLQCAQIAWRIDQTPVPAGVTSTYVNERTERALLDHELSKKQRHIPVRALLQRAGRALVALKPCFMMGPMSVAHYLAPGNFQFDLIIMDEASQIKPEDALGAIARGRQLVVVGDPKQLPPTSFFDRAIEEQSDEPLTAIEESESILDATLPVFPARRLRWHYRSQHESLIAFSNEAFYDGDLMLFPSPHHQSDEYGIQYVRVAAGCFVHQCNIEEARCIAEAVQAHFQSNPNETLGLVAMNAKQQAQLETAIEALAKTDPVLRLQLEEDANRAEPLFIKNLENVQGDERDVIFISMTYGPQTPGGKVPQRFGPINQDVGWRRLNVLFTRSRKRMHIFSSMDASDIVIGESSKDGVKALKDFLSYCETGVIHQTEHDTGRAPDSDFEIAVMTALRSEGFECRPQVGVAGFFIDLAVLDPNNPGRYLMGIECDGVSYHSAKSVRDRDRLRQMILERLGWRIRRIWSTDWFKNPRGELAPIIRELHALKSSPTDAANDSDNDLSQPPALTEYDANEEPALCAVVASSFQWSINRISD</sequence>
<dbReference type="SMART" id="SM00952">
    <property type="entry name" value="RAP"/>
    <property type="match status" value="1"/>
</dbReference>
<dbReference type="InterPro" id="IPR013584">
    <property type="entry name" value="RAP"/>
</dbReference>
<dbReference type="InterPro" id="IPR049468">
    <property type="entry name" value="Restrct_endonuc-II-like_dom"/>
</dbReference>
<dbReference type="InterPro" id="IPR011335">
    <property type="entry name" value="Restrct_endonuc-II-like"/>
</dbReference>
<dbReference type="Pfam" id="PF13195">
    <property type="entry name" value="DUF4011"/>
    <property type="match status" value="1"/>
</dbReference>
<dbReference type="RefSeq" id="WP_182581968.1">
    <property type="nucleotide sequence ID" value="NZ_JABVCQ010000002.1"/>
</dbReference>
<accession>A0A839HCD5</accession>
<dbReference type="InterPro" id="IPR045055">
    <property type="entry name" value="DNA2/NAM7-like"/>
</dbReference>
<dbReference type="PANTHER" id="PTHR10887">
    <property type="entry name" value="DNA2/NAM7 HELICASE FAMILY"/>
    <property type="match status" value="1"/>
</dbReference>
<keyword evidence="3" id="KW-1185">Reference proteome</keyword>
<evidence type="ECO:0000313" key="3">
    <source>
        <dbReference type="Proteomes" id="UP000548632"/>
    </source>
</evidence>
<dbReference type="GO" id="GO:0004386">
    <property type="term" value="F:helicase activity"/>
    <property type="evidence" value="ECO:0007669"/>
    <property type="project" value="InterPro"/>
</dbReference>
<dbReference type="InterPro" id="IPR025103">
    <property type="entry name" value="DUF4011"/>
</dbReference>
<dbReference type="PANTHER" id="PTHR10887:SF495">
    <property type="entry name" value="HELICASE SENATAXIN ISOFORM X1-RELATED"/>
    <property type="match status" value="1"/>
</dbReference>
<name>A0A839HCD5_9GAMM</name>
<proteinExistence type="predicted"/>
<dbReference type="Gene3D" id="3.40.960.10">
    <property type="entry name" value="VSR Endonuclease"/>
    <property type="match status" value="1"/>
</dbReference>
<comment type="caution">
    <text evidence="2">The sequence shown here is derived from an EMBL/GenBank/DDBJ whole genome shotgun (WGS) entry which is preliminary data.</text>
</comment>
<dbReference type="Pfam" id="PF13086">
    <property type="entry name" value="AAA_11"/>
    <property type="match status" value="2"/>
</dbReference>
<reference evidence="2 3" key="1">
    <citation type="journal article" date="2020" name="Arch. Microbiol.">
        <title>The genome sequence of the giant phototrophic gammaproteobacterium Thiospirillum jenense gives insight into its physiological properties and phylogenetic relationships.</title>
        <authorList>
            <person name="Imhoff J.F."/>
            <person name="Meyer T.E."/>
            <person name="Kyndt J.A."/>
        </authorList>
    </citation>
    <scope>NUCLEOTIDE SEQUENCE [LARGE SCALE GENOMIC DNA]</scope>
    <source>
        <strain evidence="2 3">DSM 216</strain>
    </source>
</reference>
<gene>
    <name evidence="2" type="ORF">HUK38_01300</name>
</gene>
<evidence type="ECO:0000259" key="1">
    <source>
        <dbReference type="SMART" id="SM00952"/>
    </source>
</evidence>
<dbReference type="CDD" id="cd18808">
    <property type="entry name" value="SF1_C_Upf1"/>
    <property type="match status" value="1"/>
</dbReference>
<dbReference type="InterPro" id="IPR041677">
    <property type="entry name" value="DNA2/NAM7_AAA_11"/>
</dbReference>
<dbReference type="NCBIfam" id="NF042953">
    <property type="entry name" value="Hhe_antiphage"/>
    <property type="match status" value="1"/>
</dbReference>
<evidence type="ECO:0000313" key="2">
    <source>
        <dbReference type="EMBL" id="MBB1124867.1"/>
    </source>
</evidence>
<dbReference type="Pfam" id="PF18741">
    <property type="entry name" value="MTES_1575"/>
    <property type="match status" value="1"/>
</dbReference>
<dbReference type="Gene3D" id="3.40.50.300">
    <property type="entry name" value="P-loop containing nucleotide triphosphate hydrolases"/>
    <property type="match status" value="3"/>
</dbReference>
<dbReference type="InterPro" id="IPR047187">
    <property type="entry name" value="SF1_C_Upf1"/>
</dbReference>
<organism evidence="2 3">
    <name type="scientific">Thiospirillum jenense</name>
    <dbReference type="NCBI Taxonomy" id="1653858"/>
    <lineage>
        <taxon>Bacteria</taxon>
        <taxon>Pseudomonadati</taxon>
        <taxon>Pseudomonadota</taxon>
        <taxon>Gammaproteobacteria</taxon>
        <taxon>Chromatiales</taxon>
        <taxon>Chromatiaceae</taxon>
        <taxon>Thiospirillum</taxon>
    </lineage>
</organism>